<organism evidence="1 2">
    <name type="scientific">Apiospora hydei</name>
    <dbReference type="NCBI Taxonomy" id="1337664"/>
    <lineage>
        <taxon>Eukaryota</taxon>
        <taxon>Fungi</taxon>
        <taxon>Dikarya</taxon>
        <taxon>Ascomycota</taxon>
        <taxon>Pezizomycotina</taxon>
        <taxon>Sordariomycetes</taxon>
        <taxon>Xylariomycetidae</taxon>
        <taxon>Amphisphaeriales</taxon>
        <taxon>Apiosporaceae</taxon>
        <taxon>Apiospora</taxon>
    </lineage>
</organism>
<dbReference type="Proteomes" id="UP001433268">
    <property type="component" value="Unassembled WGS sequence"/>
</dbReference>
<gene>
    <name evidence="1" type="ORF">PG997_007862</name>
</gene>
<keyword evidence="2" id="KW-1185">Reference proteome</keyword>
<dbReference type="GeneID" id="92045237"/>
<protein>
    <submittedName>
        <fullName evidence="1">Uncharacterized protein</fullName>
    </submittedName>
</protein>
<sequence>MSAAFSATAYTVACKCVPGIIGMTEASTTANRRVPCTSRSAPTHPPSAAGIMAQVPLGCALDGRTSPRDTSASHIASSVCAAAPGATSHGTVPGQEGRGAVQVAYPADRGQDHGAVGRVGEGLVLHNGGGLCWAQSNTIEGGRPLVPNPAAVKGNSMAAASRPPKCRRRIARWAR</sequence>
<comment type="caution">
    <text evidence="1">The sequence shown here is derived from an EMBL/GenBank/DDBJ whole genome shotgun (WGS) entry which is preliminary data.</text>
</comment>
<dbReference type="RefSeq" id="XP_066667519.1">
    <property type="nucleotide sequence ID" value="XM_066812177.1"/>
</dbReference>
<evidence type="ECO:0000313" key="1">
    <source>
        <dbReference type="EMBL" id="KAK8080044.1"/>
    </source>
</evidence>
<proteinExistence type="predicted"/>
<reference evidence="1 2" key="1">
    <citation type="submission" date="2023-01" db="EMBL/GenBank/DDBJ databases">
        <title>Analysis of 21 Apiospora genomes using comparative genomics revels a genus with tremendous synthesis potential of carbohydrate active enzymes and secondary metabolites.</title>
        <authorList>
            <person name="Sorensen T."/>
        </authorList>
    </citation>
    <scope>NUCLEOTIDE SEQUENCE [LARGE SCALE GENOMIC DNA]</scope>
    <source>
        <strain evidence="1 2">CBS 114990</strain>
    </source>
</reference>
<name>A0ABR1WD08_9PEZI</name>
<evidence type="ECO:0000313" key="2">
    <source>
        <dbReference type="Proteomes" id="UP001433268"/>
    </source>
</evidence>
<dbReference type="EMBL" id="JAQQWN010000006">
    <property type="protein sequence ID" value="KAK8080044.1"/>
    <property type="molecule type" value="Genomic_DNA"/>
</dbReference>
<accession>A0ABR1WD08</accession>